<dbReference type="SUPFAM" id="SSF48065">
    <property type="entry name" value="DBL homology domain (DH-domain)"/>
    <property type="match status" value="1"/>
</dbReference>
<organism evidence="7 8">
    <name type="scientific">Schizopora paradoxa</name>
    <dbReference type="NCBI Taxonomy" id="27342"/>
    <lineage>
        <taxon>Eukaryota</taxon>
        <taxon>Fungi</taxon>
        <taxon>Dikarya</taxon>
        <taxon>Basidiomycota</taxon>
        <taxon>Agaricomycotina</taxon>
        <taxon>Agaricomycetes</taxon>
        <taxon>Hymenochaetales</taxon>
        <taxon>Schizoporaceae</taxon>
        <taxon>Schizopora</taxon>
    </lineage>
</organism>
<dbReference type="AlphaFoldDB" id="A0A0H2S013"/>
<feature type="compositionally biased region" description="Polar residues" evidence="3">
    <location>
        <begin position="83"/>
        <end position="106"/>
    </location>
</feature>
<reference evidence="7 8" key="1">
    <citation type="submission" date="2015-04" db="EMBL/GenBank/DDBJ databases">
        <title>Complete genome sequence of Schizopora paradoxa KUC8140, a cosmopolitan wood degrader in East Asia.</title>
        <authorList>
            <consortium name="DOE Joint Genome Institute"/>
            <person name="Min B."/>
            <person name="Park H."/>
            <person name="Jang Y."/>
            <person name="Kim J.-J."/>
            <person name="Kim K.H."/>
            <person name="Pangilinan J."/>
            <person name="Lipzen A."/>
            <person name="Riley R."/>
            <person name="Grigoriev I.V."/>
            <person name="Spatafora J.W."/>
            <person name="Choi I.-G."/>
        </authorList>
    </citation>
    <scope>NUCLEOTIDE SEQUENCE [LARGE SCALE GENOMIC DNA]</scope>
    <source>
        <strain evidence="7 8">KUC8140</strain>
    </source>
</reference>
<dbReference type="EMBL" id="KQ085907">
    <property type="protein sequence ID" value="KLO17212.1"/>
    <property type="molecule type" value="Genomic_DNA"/>
</dbReference>
<evidence type="ECO:0000259" key="4">
    <source>
        <dbReference type="PROSITE" id="PS50003"/>
    </source>
</evidence>
<dbReference type="PROSITE" id="PS50010">
    <property type="entry name" value="DH_2"/>
    <property type="match status" value="1"/>
</dbReference>
<feature type="compositionally biased region" description="Polar residues" evidence="3">
    <location>
        <begin position="132"/>
        <end position="143"/>
    </location>
</feature>
<dbReference type="InParanoid" id="A0A0H2S013"/>
<feature type="region of interest" description="Disordered" evidence="3">
    <location>
        <begin position="978"/>
        <end position="1006"/>
    </location>
</feature>
<keyword evidence="2" id="KW-0344">Guanine-nucleotide releasing factor</keyword>
<feature type="region of interest" description="Disordered" evidence="3">
    <location>
        <begin position="127"/>
        <end position="179"/>
    </location>
</feature>
<feature type="compositionally biased region" description="Basic and acidic residues" evidence="3">
    <location>
        <begin position="149"/>
        <end position="167"/>
    </location>
</feature>
<dbReference type="InterPro" id="IPR000219">
    <property type="entry name" value="DH_dom"/>
</dbReference>
<dbReference type="InterPro" id="IPR052233">
    <property type="entry name" value="Rho-type_GEFs"/>
</dbReference>
<dbReference type="OrthoDB" id="2272012at2759"/>
<dbReference type="Gene3D" id="1.20.900.10">
    <property type="entry name" value="Dbl homology (DH) domain"/>
    <property type="match status" value="1"/>
</dbReference>
<proteinExistence type="predicted"/>
<dbReference type="Proteomes" id="UP000053477">
    <property type="component" value="Unassembled WGS sequence"/>
</dbReference>
<evidence type="ECO:0000259" key="6">
    <source>
        <dbReference type="PROSITE" id="PS50219"/>
    </source>
</evidence>
<evidence type="ECO:0000259" key="5">
    <source>
        <dbReference type="PROSITE" id="PS50010"/>
    </source>
</evidence>
<dbReference type="Pfam" id="PF00621">
    <property type="entry name" value="RhoGEF"/>
    <property type="match status" value="1"/>
</dbReference>
<dbReference type="STRING" id="27342.A0A0H2S013"/>
<dbReference type="Gene3D" id="2.30.29.30">
    <property type="entry name" value="Pleckstrin-homology domain (PH domain)/Phosphotyrosine-binding domain (PTB)"/>
    <property type="match status" value="1"/>
</dbReference>
<dbReference type="GO" id="GO:0005085">
    <property type="term" value="F:guanyl-nucleotide exchange factor activity"/>
    <property type="evidence" value="ECO:0007669"/>
    <property type="project" value="UniProtKB-KW"/>
</dbReference>
<dbReference type="InterPro" id="IPR011993">
    <property type="entry name" value="PH-like_dom_sf"/>
</dbReference>
<evidence type="ECO:0000256" key="1">
    <source>
        <dbReference type="ARBA" id="ARBA00022553"/>
    </source>
</evidence>
<keyword evidence="8" id="KW-1185">Reference proteome</keyword>
<dbReference type="SMART" id="SM00325">
    <property type="entry name" value="RhoGEF"/>
    <property type="match status" value="1"/>
</dbReference>
<gene>
    <name evidence="7" type="ORF">SCHPADRAFT_846883</name>
</gene>
<dbReference type="CDD" id="cd00160">
    <property type="entry name" value="RhoGEF"/>
    <property type="match status" value="1"/>
</dbReference>
<dbReference type="PROSITE" id="PS50003">
    <property type="entry name" value="PH_DOMAIN"/>
    <property type="match status" value="1"/>
</dbReference>
<dbReference type="PANTHER" id="PTHR46572">
    <property type="entry name" value="RHO1 GDP-GTP EXCHANGE PROTEIN 1-RELATED"/>
    <property type="match status" value="1"/>
</dbReference>
<dbReference type="PANTHER" id="PTHR46572:SF1">
    <property type="entry name" value="RHO1 GUANINE NUCLEOTIDE EXCHANGE FACTOR TUS1"/>
    <property type="match status" value="1"/>
</dbReference>
<dbReference type="Pfam" id="PF15405">
    <property type="entry name" value="PH_5"/>
    <property type="match status" value="1"/>
</dbReference>
<evidence type="ECO:0000313" key="7">
    <source>
        <dbReference type="EMBL" id="KLO17212.1"/>
    </source>
</evidence>
<accession>A0A0H2S013</accession>
<dbReference type="InterPro" id="IPR001849">
    <property type="entry name" value="PH_domain"/>
</dbReference>
<feature type="domain" description="PH" evidence="4">
    <location>
        <begin position="475"/>
        <end position="604"/>
    </location>
</feature>
<dbReference type="SMART" id="SM00233">
    <property type="entry name" value="PH"/>
    <property type="match status" value="1"/>
</dbReference>
<name>A0A0H2S013_9AGAM</name>
<feature type="region of interest" description="Disordered" evidence="3">
    <location>
        <begin position="1"/>
        <end position="106"/>
    </location>
</feature>
<dbReference type="Pfam" id="PF00780">
    <property type="entry name" value="CNH"/>
    <property type="match status" value="1"/>
</dbReference>
<evidence type="ECO:0000313" key="8">
    <source>
        <dbReference type="Proteomes" id="UP000053477"/>
    </source>
</evidence>
<dbReference type="InterPro" id="IPR001180">
    <property type="entry name" value="CNH_dom"/>
</dbReference>
<dbReference type="PROSITE" id="PS50219">
    <property type="entry name" value="CNH"/>
    <property type="match status" value="1"/>
</dbReference>
<protein>
    <recommendedName>
        <fullName evidence="9">Dbl homology domain-containing protein</fullName>
    </recommendedName>
</protein>
<dbReference type="InterPro" id="IPR041675">
    <property type="entry name" value="PH_5"/>
</dbReference>
<evidence type="ECO:0000256" key="2">
    <source>
        <dbReference type="ARBA" id="ARBA00022658"/>
    </source>
</evidence>
<feature type="domain" description="DH" evidence="5">
    <location>
        <begin position="252"/>
        <end position="440"/>
    </location>
</feature>
<feature type="domain" description="CNH" evidence="6">
    <location>
        <begin position="642"/>
        <end position="948"/>
    </location>
</feature>
<keyword evidence="1" id="KW-0597">Phosphoprotein</keyword>
<sequence length="1006" mass="113554">MYAPPSTRPRPKVAIPNTPKRRPTHRAPFPSWLPDPNTNSAVHDEPYDDDADTPLQRTISDSGTRHHGSRHASYRALPPLPADTTSTFLTEQPYTPSSTTVPQSIPPAQNYGNLYYPPSYEFAQQRPASFAEGTSSYNPNGGSMSFPEPELHRSFSSRSYHEYEPPPHRHTSSDFGPSAGLARSTSYAASFSDVGTPRGSTEELTDELSQMTLESEEGLKKFQAGELPAKDEEWHKLVPEAAREALGKKEVERQSVFFELFKAERDYVGDMEAVQEVFIEPLRESNAILNGVEEFIDEVFSNLSEILGYHQRMLDSLFARQREQHPLIQSVADVILETVLQFTNAYETYIKHYPIAEARHRAELARNPAYRAFIEKQAQVPRIRKRDLVTFISRPVTRLPRLSLVLEHLEKLTEADHPDLESMPLITGILGDLIKSTQPGIEAAENKVKFWSITSGLVFQRGDLIDMDLQDDRRALVMSGTLARKQRAELDWSRWNDYTVVLLDNFLLITREEKRSNGDLRYVVVSRPLSLAYLKMGQFDQPPENRKEKPDERGILDIVRFNTIPQYPFTIYHAAEKTSRRYTLYTNTEAARTKWYNALKSALGVYQASHDANKWFAPNTINDGFFRMKTARVSASSTQMFAGRLTAATVFSRLKKEFVAVGCQDGIYVAVRGEAQYRIVLRHQSPQYLFALPDFNRFLVHVDGTVLSYSLDLMLRLSQGDSTQQALNASMEKVSGQDTNVILFRAGVVKDRAIVVYASKSFTRTTLNAFEVVKSPSRPRRLPGELLSYRSFGAPFYIPSKALDITLLKKTIAIVSDRGISIVDPTNLASSAIIVIPDFTQSSTDDQISALKSKCDSSRPLGLAQVDQNEFMVVYDEFGCFVTRHGVPRRNGQFVRWDIKAMACAKRGDHVLLFSSEFVEVRHTATGRLVEVIPGNDIRLISTGPMDGQSVLLARIGKKNDQSGQSDELLELIQTSELNSPLPDSDTRVQRMPSPSRQRLWDEWDM</sequence>
<dbReference type="SMART" id="SM00036">
    <property type="entry name" value="CNH"/>
    <property type="match status" value="1"/>
</dbReference>
<evidence type="ECO:0008006" key="9">
    <source>
        <dbReference type="Google" id="ProtNLM"/>
    </source>
</evidence>
<dbReference type="SUPFAM" id="SSF50729">
    <property type="entry name" value="PH domain-like"/>
    <property type="match status" value="1"/>
</dbReference>
<evidence type="ECO:0000256" key="3">
    <source>
        <dbReference type="SAM" id="MobiDB-lite"/>
    </source>
</evidence>
<dbReference type="InterPro" id="IPR035899">
    <property type="entry name" value="DBL_dom_sf"/>
</dbReference>